<evidence type="ECO:0000256" key="1">
    <source>
        <dbReference type="SAM" id="MobiDB-lite"/>
    </source>
</evidence>
<dbReference type="EMBL" id="QPKB01000008">
    <property type="protein sequence ID" value="RWR90089.1"/>
    <property type="molecule type" value="Genomic_DNA"/>
</dbReference>
<accession>A0A3S3NLM8</accession>
<evidence type="ECO:0000313" key="3">
    <source>
        <dbReference type="Proteomes" id="UP000283530"/>
    </source>
</evidence>
<feature type="compositionally biased region" description="Basic residues" evidence="1">
    <location>
        <begin position="1"/>
        <end position="14"/>
    </location>
</feature>
<proteinExistence type="predicted"/>
<dbReference type="AlphaFoldDB" id="A0A3S3NLM8"/>
<dbReference type="PANTHER" id="PTHR31865">
    <property type="entry name" value="OSJNBA0071G03.3 PROTEIN"/>
    <property type="match status" value="1"/>
</dbReference>
<dbReference type="Pfam" id="PF07939">
    <property type="entry name" value="DUF1685"/>
    <property type="match status" value="1"/>
</dbReference>
<dbReference type="OrthoDB" id="641808at2759"/>
<feature type="region of interest" description="Disordered" evidence="1">
    <location>
        <begin position="87"/>
        <end position="107"/>
    </location>
</feature>
<dbReference type="InterPro" id="IPR012881">
    <property type="entry name" value="DUF1685"/>
</dbReference>
<dbReference type="STRING" id="337451.A0A3S3NLM8"/>
<organism evidence="2 3">
    <name type="scientific">Cinnamomum micranthum f. kanehirae</name>
    <dbReference type="NCBI Taxonomy" id="337451"/>
    <lineage>
        <taxon>Eukaryota</taxon>
        <taxon>Viridiplantae</taxon>
        <taxon>Streptophyta</taxon>
        <taxon>Embryophyta</taxon>
        <taxon>Tracheophyta</taxon>
        <taxon>Spermatophyta</taxon>
        <taxon>Magnoliopsida</taxon>
        <taxon>Magnoliidae</taxon>
        <taxon>Laurales</taxon>
        <taxon>Lauraceae</taxon>
        <taxon>Cinnamomum</taxon>
    </lineage>
</organism>
<reference evidence="2 3" key="1">
    <citation type="journal article" date="2019" name="Nat. Plants">
        <title>Stout camphor tree genome fills gaps in understanding of flowering plant genome evolution.</title>
        <authorList>
            <person name="Chaw S.M."/>
            <person name="Liu Y.C."/>
            <person name="Wu Y.W."/>
            <person name="Wang H.Y."/>
            <person name="Lin C.I."/>
            <person name="Wu C.S."/>
            <person name="Ke H.M."/>
            <person name="Chang L.Y."/>
            <person name="Hsu C.Y."/>
            <person name="Yang H.T."/>
            <person name="Sudianto E."/>
            <person name="Hsu M.H."/>
            <person name="Wu K.P."/>
            <person name="Wang L.N."/>
            <person name="Leebens-Mack J.H."/>
            <person name="Tsai I.J."/>
        </authorList>
    </citation>
    <scope>NUCLEOTIDE SEQUENCE [LARGE SCALE GENOMIC DNA]</scope>
    <source>
        <strain evidence="3">cv. Chaw 1501</strain>
        <tissue evidence="2">Young leaves</tissue>
    </source>
</reference>
<gene>
    <name evidence="2" type="ORF">CKAN_01917000</name>
</gene>
<sequence length="140" mass="15775">MSAQPKRFHLHKQHSWSPDAHRDEAWLRRRHSSRRHTKSVTDDDLDELKACIELGFGFSPEKDPRLTDTIPALDLYYAVNKQYNDTVSKSSNTSDCDPSDVGSPKTPNIIIPCPGDGPDVVKTKLKQWAQVVACSVRQSC</sequence>
<dbReference type="Proteomes" id="UP000283530">
    <property type="component" value="Unassembled WGS sequence"/>
</dbReference>
<feature type="compositionally biased region" description="Polar residues" evidence="1">
    <location>
        <begin position="87"/>
        <end position="96"/>
    </location>
</feature>
<evidence type="ECO:0000313" key="2">
    <source>
        <dbReference type="EMBL" id="RWR90089.1"/>
    </source>
</evidence>
<feature type="region of interest" description="Disordered" evidence="1">
    <location>
        <begin position="1"/>
        <end position="41"/>
    </location>
</feature>
<protein>
    <submittedName>
        <fullName evidence="2">DUF1685 domain-containing protein</fullName>
    </submittedName>
</protein>
<name>A0A3S3NLM8_9MAGN</name>
<comment type="caution">
    <text evidence="2">The sequence shown here is derived from an EMBL/GenBank/DDBJ whole genome shotgun (WGS) entry which is preliminary data.</text>
</comment>
<keyword evidence="3" id="KW-1185">Reference proteome</keyword>
<feature type="compositionally biased region" description="Basic residues" evidence="1">
    <location>
        <begin position="28"/>
        <end position="38"/>
    </location>
</feature>
<dbReference type="PANTHER" id="PTHR31865:SF1">
    <property type="entry name" value="INSERTASE, PUTATIVE (DUF1685)-RELATED"/>
    <property type="match status" value="1"/>
</dbReference>